<dbReference type="SUPFAM" id="SSF53092">
    <property type="entry name" value="Creatinase/prolidase N-terminal domain"/>
    <property type="match status" value="1"/>
</dbReference>
<dbReference type="InterPro" id="IPR029149">
    <property type="entry name" value="Creatin/AminoP/Spt16_N"/>
</dbReference>
<dbReference type="InterPro" id="IPR036005">
    <property type="entry name" value="Creatinase/aminopeptidase-like"/>
</dbReference>
<evidence type="ECO:0000256" key="5">
    <source>
        <dbReference type="ARBA" id="ARBA00023211"/>
    </source>
</evidence>
<dbReference type="PANTHER" id="PTHR46112:SF10">
    <property type="entry name" value="DIPEPTIDASE YKVY-RELATED"/>
    <property type="match status" value="1"/>
</dbReference>
<evidence type="ECO:0000256" key="3">
    <source>
        <dbReference type="ARBA" id="ARBA00022723"/>
    </source>
</evidence>
<keyword evidence="3" id="KW-0479">Metal-binding</keyword>
<dbReference type="EMBL" id="CP008876">
    <property type="protein sequence ID" value="AIF67098.1"/>
    <property type="molecule type" value="Genomic_DNA"/>
</dbReference>
<dbReference type="Gene3D" id="3.40.350.10">
    <property type="entry name" value="Creatinase/prolidase N-terminal domain"/>
    <property type="match status" value="1"/>
</dbReference>
<dbReference type="OrthoDB" id="9806388at2"/>
<dbReference type="InterPro" id="IPR050659">
    <property type="entry name" value="Peptidase_M24B"/>
</dbReference>
<dbReference type="KEGG" id="tap:GZ22_10865"/>
<dbReference type="PRINTS" id="PR00599">
    <property type="entry name" value="MAPEPTIDASE"/>
</dbReference>
<dbReference type="HOGENOM" id="CLU_017266_4_1_9"/>
<dbReference type="Pfam" id="PF01321">
    <property type="entry name" value="Creatinase_N"/>
    <property type="match status" value="1"/>
</dbReference>
<dbReference type="Proteomes" id="UP000027980">
    <property type="component" value="Chromosome"/>
</dbReference>
<proteinExistence type="inferred from homology"/>
<evidence type="ECO:0000313" key="8">
    <source>
        <dbReference type="EMBL" id="AIF67098.1"/>
    </source>
</evidence>
<dbReference type="InterPro" id="IPR000994">
    <property type="entry name" value="Pept_M24"/>
</dbReference>
<dbReference type="PANTHER" id="PTHR46112">
    <property type="entry name" value="AMINOPEPTIDASE"/>
    <property type="match status" value="1"/>
</dbReference>
<feature type="domain" description="Peptidase M24" evidence="6">
    <location>
        <begin position="146"/>
        <end position="348"/>
    </location>
</feature>
<dbReference type="GO" id="GO:0004177">
    <property type="term" value="F:aminopeptidase activity"/>
    <property type="evidence" value="ECO:0007669"/>
    <property type="project" value="UniProtKB-ARBA"/>
</dbReference>
<dbReference type="RefSeq" id="WP_038562219.1">
    <property type="nucleotide sequence ID" value="NZ_CP008876.1"/>
</dbReference>
<evidence type="ECO:0000256" key="2">
    <source>
        <dbReference type="ARBA" id="ARBA00008766"/>
    </source>
</evidence>
<dbReference type="InterPro" id="IPR001131">
    <property type="entry name" value="Peptidase_M24B_aminopep-P_CS"/>
</dbReference>
<keyword evidence="5" id="KW-0464">Manganese</keyword>
<protein>
    <submittedName>
        <fullName evidence="8">Metallopeptidase</fullName>
    </submittedName>
</protein>
<dbReference type="AlphaFoldDB" id="A0A075LRL3"/>
<dbReference type="PROSITE" id="PS00491">
    <property type="entry name" value="PROLINE_PEPTIDASE"/>
    <property type="match status" value="1"/>
</dbReference>
<evidence type="ECO:0000259" key="6">
    <source>
        <dbReference type="Pfam" id="PF00557"/>
    </source>
</evidence>
<dbReference type="Pfam" id="PF00557">
    <property type="entry name" value="Peptidase_M24"/>
    <property type="match status" value="1"/>
</dbReference>
<sequence length="365" mass="40449">MQHRIDTLLQQLKGDQADSVFITSMENVYYVSNYYTDPHERLVAVFADQKDAPLLILPAMEKEDALQAGWKEEMLTYHDHEDVWQLFKDYLKERGRIPASMGIEKDHMSVLRLELLQHILPDTAFPNATELLQNQRNFKDKKEYTLLKQAAVLADFGVKKGIEAIAAGKSELQITAELEYALKQEGVTSMSFATTVLSGAKTASPHGTPDGKQIAPGDLVLFDLGVIFEGYCSDITRTVAYKHVTADQQHIHDTVRIALEKATAASQVGTAISEIDKAARSHIEQAGYGEYFTHRVGHGLGIGVHEFPSLSSNNTKALQEGMCYTIEPGIYLPGVGGVRIEDDIFLTKNGPDVLTAYPRELQIIG</sequence>
<dbReference type="GO" id="GO:0046872">
    <property type="term" value="F:metal ion binding"/>
    <property type="evidence" value="ECO:0007669"/>
    <property type="project" value="UniProtKB-KW"/>
</dbReference>
<evidence type="ECO:0000256" key="4">
    <source>
        <dbReference type="ARBA" id="ARBA00022801"/>
    </source>
</evidence>
<evidence type="ECO:0000313" key="9">
    <source>
        <dbReference type="Proteomes" id="UP000027980"/>
    </source>
</evidence>
<reference evidence="8 9" key="1">
    <citation type="submission" date="2014-07" db="EMBL/GenBank/DDBJ databases">
        <title>Complete genome sequence of a moderately halophilic bacterium Terribacillus aidingensis MP602, isolated from Cryptomeria fortunei in Tianmu mountain in China.</title>
        <authorList>
            <person name="Wang Y."/>
            <person name="Lu P."/>
            <person name="Zhang L."/>
        </authorList>
    </citation>
    <scope>NUCLEOTIDE SEQUENCE [LARGE SCALE GENOMIC DNA]</scope>
    <source>
        <strain evidence="8 9">MP602</strain>
    </source>
</reference>
<dbReference type="InterPro" id="IPR001714">
    <property type="entry name" value="Pept_M24_MAP"/>
</dbReference>
<evidence type="ECO:0000256" key="1">
    <source>
        <dbReference type="ARBA" id="ARBA00001936"/>
    </source>
</evidence>
<dbReference type="GeneID" id="34220317"/>
<comment type="similarity">
    <text evidence="2">Belongs to the peptidase M24B family.</text>
</comment>
<keyword evidence="4" id="KW-0378">Hydrolase</keyword>
<dbReference type="InterPro" id="IPR000587">
    <property type="entry name" value="Creatinase_N"/>
</dbReference>
<feature type="domain" description="Creatinase N-terminal" evidence="7">
    <location>
        <begin position="4"/>
        <end position="136"/>
    </location>
</feature>
<comment type="cofactor">
    <cofactor evidence="1">
        <name>Mn(2+)</name>
        <dbReference type="ChEBI" id="CHEBI:29035"/>
    </cofactor>
</comment>
<gene>
    <name evidence="8" type="ORF">GZ22_10865</name>
</gene>
<name>A0A075LRL3_9BACI</name>
<organism evidence="8 9">
    <name type="scientific">Terribacillus saccharophilus</name>
    <dbReference type="NCBI Taxonomy" id="361277"/>
    <lineage>
        <taxon>Bacteria</taxon>
        <taxon>Bacillati</taxon>
        <taxon>Bacillota</taxon>
        <taxon>Bacilli</taxon>
        <taxon>Bacillales</taxon>
        <taxon>Bacillaceae</taxon>
        <taxon>Terribacillus</taxon>
    </lineage>
</organism>
<evidence type="ECO:0000259" key="7">
    <source>
        <dbReference type="Pfam" id="PF01321"/>
    </source>
</evidence>
<dbReference type="CDD" id="cd01092">
    <property type="entry name" value="APP-like"/>
    <property type="match status" value="1"/>
</dbReference>
<accession>A0A075LRL3</accession>
<dbReference type="SUPFAM" id="SSF55920">
    <property type="entry name" value="Creatinase/aminopeptidase"/>
    <property type="match status" value="1"/>
</dbReference>
<dbReference type="GO" id="GO:0008235">
    <property type="term" value="F:metalloexopeptidase activity"/>
    <property type="evidence" value="ECO:0007669"/>
    <property type="project" value="UniProtKB-ARBA"/>
</dbReference>
<dbReference type="Gene3D" id="3.90.230.10">
    <property type="entry name" value="Creatinase/methionine aminopeptidase superfamily"/>
    <property type="match status" value="1"/>
</dbReference>